<feature type="compositionally biased region" description="Basic and acidic residues" evidence="1">
    <location>
        <begin position="67"/>
        <end position="78"/>
    </location>
</feature>
<feature type="region of interest" description="Disordered" evidence="1">
    <location>
        <begin position="1"/>
        <end position="135"/>
    </location>
</feature>
<protein>
    <submittedName>
        <fullName evidence="2">Uncharacterized protein</fullName>
    </submittedName>
</protein>
<dbReference type="EMBL" id="JAIWYP010000012">
    <property type="protein sequence ID" value="KAH3726985.1"/>
    <property type="molecule type" value="Genomic_DNA"/>
</dbReference>
<gene>
    <name evidence="2" type="ORF">DPMN_052907</name>
</gene>
<dbReference type="Proteomes" id="UP000828390">
    <property type="component" value="Unassembled WGS sequence"/>
</dbReference>
<evidence type="ECO:0000313" key="3">
    <source>
        <dbReference type="Proteomes" id="UP000828390"/>
    </source>
</evidence>
<dbReference type="AlphaFoldDB" id="A0A9D4HQ88"/>
<reference evidence="2" key="2">
    <citation type="submission" date="2020-11" db="EMBL/GenBank/DDBJ databases">
        <authorList>
            <person name="McCartney M.A."/>
            <person name="Auch B."/>
            <person name="Kono T."/>
            <person name="Mallez S."/>
            <person name="Becker A."/>
            <person name="Gohl D.M."/>
            <person name="Silverstein K.A.T."/>
            <person name="Koren S."/>
            <person name="Bechman K.B."/>
            <person name="Herman A."/>
            <person name="Abrahante J.E."/>
            <person name="Garbe J."/>
        </authorList>
    </citation>
    <scope>NUCLEOTIDE SEQUENCE</scope>
    <source>
        <strain evidence="2">Duluth1</strain>
        <tissue evidence="2">Whole animal</tissue>
    </source>
</reference>
<evidence type="ECO:0000313" key="2">
    <source>
        <dbReference type="EMBL" id="KAH3726985.1"/>
    </source>
</evidence>
<name>A0A9D4HQ88_DREPO</name>
<accession>A0A9D4HQ88</accession>
<evidence type="ECO:0000256" key="1">
    <source>
        <dbReference type="SAM" id="MobiDB-lite"/>
    </source>
</evidence>
<reference evidence="2" key="1">
    <citation type="journal article" date="2019" name="bioRxiv">
        <title>The Genome of the Zebra Mussel, Dreissena polymorpha: A Resource for Invasive Species Research.</title>
        <authorList>
            <person name="McCartney M.A."/>
            <person name="Auch B."/>
            <person name="Kono T."/>
            <person name="Mallez S."/>
            <person name="Zhang Y."/>
            <person name="Obille A."/>
            <person name="Becker A."/>
            <person name="Abrahante J.E."/>
            <person name="Garbe J."/>
            <person name="Badalamenti J.P."/>
            <person name="Herman A."/>
            <person name="Mangelson H."/>
            <person name="Liachko I."/>
            <person name="Sullivan S."/>
            <person name="Sone E.D."/>
            <person name="Koren S."/>
            <person name="Silverstein K.A.T."/>
            <person name="Beckman K.B."/>
            <person name="Gohl D.M."/>
        </authorList>
    </citation>
    <scope>NUCLEOTIDE SEQUENCE</scope>
    <source>
        <strain evidence="2">Duluth1</strain>
        <tissue evidence="2">Whole animal</tissue>
    </source>
</reference>
<organism evidence="2 3">
    <name type="scientific">Dreissena polymorpha</name>
    <name type="common">Zebra mussel</name>
    <name type="synonym">Mytilus polymorpha</name>
    <dbReference type="NCBI Taxonomy" id="45954"/>
    <lineage>
        <taxon>Eukaryota</taxon>
        <taxon>Metazoa</taxon>
        <taxon>Spiralia</taxon>
        <taxon>Lophotrochozoa</taxon>
        <taxon>Mollusca</taxon>
        <taxon>Bivalvia</taxon>
        <taxon>Autobranchia</taxon>
        <taxon>Heteroconchia</taxon>
        <taxon>Euheterodonta</taxon>
        <taxon>Imparidentia</taxon>
        <taxon>Neoheterodontei</taxon>
        <taxon>Myida</taxon>
        <taxon>Dreissenoidea</taxon>
        <taxon>Dreissenidae</taxon>
        <taxon>Dreissena</taxon>
    </lineage>
</organism>
<proteinExistence type="predicted"/>
<comment type="caution">
    <text evidence="2">The sequence shown here is derived from an EMBL/GenBank/DDBJ whole genome shotgun (WGS) entry which is preliminary data.</text>
</comment>
<sequence length="135" mass="14509">MAERSKALRSGRSSPGVGSKPTPDKKLLILGAEYPEETSRVGYGDNQANSHASGKGQGENRVYRPLVLKEKPPTETDGRAVQGAAFRSQSGSPGYPEKTSRVGYGDNQENSHASGKGQGENRVYRPQGLTNNHLR</sequence>
<keyword evidence="3" id="KW-1185">Reference proteome</keyword>